<evidence type="ECO:0000256" key="1">
    <source>
        <dbReference type="ARBA" id="ARBA00010116"/>
    </source>
</evidence>
<dbReference type="InterPro" id="IPR051715">
    <property type="entry name" value="Intimin-Invasin_domain"/>
</dbReference>
<feature type="signal peptide" evidence="2">
    <location>
        <begin position="1"/>
        <end position="17"/>
    </location>
</feature>
<dbReference type="Gene3D" id="2.60.40.10">
    <property type="entry name" value="Immunoglobulins"/>
    <property type="match status" value="5"/>
</dbReference>
<accession>A0ABU8CC22</accession>
<feature type="domain" description="Big-1" evidence="3">
    <location>
        <begin position="247"/>
        <end position="334"/>
    </location>
</feature>
<evidence type="ECO:0000256" key="2">
    <source>
        <dbReference type="SAM" id="SignalP"/>
    </source>
</evidence>
<protein>
    <submittedName>
        <fullName evidence="4">Ig-like domain-containing protein</fullName>
    </submittedName>
</protein>
<sequence length="747" mass="75224">MRNIQQLIVALIVTALAACGGGGTLDNGGTDGGGNTTPVYTLNVALTDSNGQAATALSQAVPLTITATLTATNSGNVANQVIELSLSNESLASFSNSSGTALTNASGVATLTLLVGNQSGAGQLTASYGTVSSTAGFNSAGDGGDQVDVTVGSVSLIADTLLLGSGAGAKVELSALVRDSNNVVLPGIPVSFSSDSGELVQIDAETGTNGVATASLTTQTDKNVRDIAVTARVQQQSSVLTVSVVGTTLELAAPASVVLGDTATIDVFLTDSNDTGIQGVEVEVSSALGNTISDTTPQTVGSAGKASFTYTAVNSGADVIRVTALGVSNTANVAISADAFAFTQAASEADQVLEVNLNTPQQLGVEWLVNNTPNVGETVTFNTTRGEIAATAAGLSGGVTSQGTTDADGKAVAVVRSQFAGLSTIGATGGTGVNAVSAKKVIEFVAVNPSKVETQAFPAQVGAGESSAIRAIVRDANNNPVKNQTVVFTLDNSAGGVISTGTAVTNSQGIASTVFTADANTGAGVEGENLIIRAALQSNNSIFDETDIAVGKRTLFFRFGTGNTLTAPSISTFAKEFSIIVTDSSGNPVANQQLNVAVVSVNYSKGFWVKSPPAPETFKQWDTSGTPAPLAPTDPVNCVSEDANFNGILDGGEDINIDGQLTPGNIAVVERTVTSDDAGIAVFNVTYPQDAGGWLTIRLQVSGQAVGTENVAYRNYGLPMSAAVLTNENANPPANPFGVNQNCSEKG</sequence>
<dbReference type="SMART" id="SM00634">
    <property type="entry name" value="BID_1"/>
    <property type="match status" value="4"/>
</dbReference>
<dbReference type="PROSITE" id="PS51257">
    <property type="entry name" value="PROKAR_LIPOPROTEIN"/>
    <property type="match status" value="1"/>
</dbReference>
<dbReference type="SUPFAM" id="SSF49373">
    <property type="entry name" value="Invasin/intimin cell-adhesion fragments"/>
    <property type="match status" value="4"/>
</dbReference>
<dbReference type="Pfam" id="PF02369">
    <property type="entry name" value="Big_1"/>
    <property type="match status" value="2"/>
</dbReference>
<keyword evidence="5" id="KW-1185">Reference proteome</keyword>
<comment type="caution">
    <text evidence="4">The sequence shown here is derived from an EMBL/GenBank/DDBJ whole genome shotgun (WGS) entry which is preliminary data.</text>
</comment>
<feature type="domain" description="Big-1" evidence="3">
    <location>
        <begin position="38"/>
        <end position="138"/>
    </location>
</feature>
<dbReference type="InterPro" id="IPR008964">
    <property type="entry name" value="Invasin/intimin_cell_adhesion"/>
</dbReference>
<name>A0ABU8CC22_9GAMM</name>
<evidence type="ECO:0000313" key="4">
    <source>
        <dbReference type="EMBL" id="MEH8019309.1"/>
    </source>
</evidence>
<evidence type="ECO:0000313" key="5">
    <source>
        <dbReference type="Proteomes" id="UP001375382"/>
    </source>
</evidence>
<dbReference type="Proteomes" id="UP001375382">
    <property type="component" value="Unassembled WGS sequence"/>
</dbReference>
<dbReference type="PANTHER" id="PTHR39576">
    <property type="entry name" value="ATTACHING AND EFFACING PROTEIN HOMOLOG-RELATED-RELATED"/>
    <property type="match status" value="1"/>
</dbReference>
<dbReference type="InterPro" id="IPR013783">
    <property type="entry name" value="Ig-like_fold"/>
</dbReference>
<gene>
    <name evidence="4" type="ORF">MN202_18900</name>
</gene>
<dbReference type="EMBL" id="JALAAR010000023">
    <property type="protein sequence ID" value="MEH8019309.1"/>
    <property type="molecule type" value="Genomic_DNA"/>
</dbReference>
<evidence type="ECO:0000259" key="3">
    <source>
        <dbReference type="SMART" id="SM00634"/>
    </source>
</evidence>
<organism evidence="4 5">
    <name type="scientific">Rheinheimera muenzenbergensis</name>
    <dbReference type="NCBI Taxonomy" id="1193628"/>
    <lineage>
        <taxon>Bacteria</taxon>
        <taxon>Pseudomonadati</taxon>
        <taxon>Pseudomonadota</taxon>
        <taxon>Gammaproteobacteria</taxon>
        <taxon>Chromatiales</taxon>
        <taxon>Chromatiaceae</taxon>
        <taxon>Rheinheimera</taxon>
    </lineage>
</organism>
<feature type="chain" id="PRO_5045569480" evidence="2">
    <location>
        <begin position="18"/>
        <end position="747"/>
    </location>
</feature>
<dbReference type="RefSeq" id="WP_335737706.1">
    <property type="nucleotide sequence ID" value="NZ_JALAAR010000023.1"/>
</dbReference>
<reference evidence="4 5" key="1">
    <citation type="journal article" date="2023" name="Ecotoxicol. Environ. Saf.">
        <title>Mercury remediation potential of mercury-resistant strain Rheinheimera metallidurans sp. nov. isolated from a municipal waste dumping site.</title>
        <authorList>
            <person name="Yadav V."/>
            <person name="Manjhi A."/>
            <person name="Vadakedath N."/>
        </authorList>
    </citation>
    <scope>NUCLEOTIDE SEQUENCE [LARGE SCALE GENOMIC DNA]</scope>
    <source>
        <strain evidence="4 5">E-49</strain>
    </source>
</reference>
<proteinExistence type="inferred from homology"/>
<comment type="similarity">
    <text evidence="1">Belongs to the intimin/invasin family.</text>
</comment>
<keyword evidence="2" id="KW-0732">Signal</keyword>
<feature type="domain" description="Big-1" evidence="3">
    <location>
        <begin position="450"/>
        <end position="546"/>
    </location>
</feature>
<feature type="domain" description="Big-1" evidence="3">
    <location>
        <begin position="145"/>
        <end position="242"/>
    </location>
</feature>
<dbReference type="InterPro" id="IPR003344">
    <property type="entry name" value="Big_1_dom"/>
</dbReference>
<dbReference type="PANTHER" id="PTHR39576:SF1">
    <property type="entry name" value="INVASIN"/>
    <property type="match status" value="1"/>
</dbReference>